<dbReference type="InterPro" id="IPR001829">
    <property type="entry name" value="Pili_assmbl_chaperone_bac"/>
</dbReference>
<protein>
    <submittedName>
        <fullName evidence="9">Fimbria/pilus periplasmic chaperone</fullName>
    </submittedName>
</protein>
<evidence type="ECO:0000256" key="3">
    <source>
        <dbReference type="ARBA" id="ARBA00022729"/>
    </source>
</evidence>
<comment type="similarity">
    <text evidence="2 6">Belongs to the periplasmic pilus chaperone family.</text>
</comment>
<dbReference type="EMBL" id="WHZZ01000005">
    <property type="protein sequence ID" value="MQL49221.1"/>
    <property type="molecule type" value="Genomic_DNA"/>
</dbReference>
<evidence type="ECO:0000259" key="7">
    <source>
        <dbReference type="Pfam" id="PF00345"/>
    </source>
</evidence>
<evidence type="ECO:0000256" key="6">
    <source>
        <dbReference type="RuleBase" id="RU003918"/>
    </source>
</evidence>
<comment type="caution">
    <text evidence="9">The sequence shown here is derived from an EMBL/GenBank/DDBJ whole genome shotgun (WGS) entry which is preliminary data.</text>
</comment>
<comment type="subcellular location">
    <subcellularLocation>
        <location evidence="1 6">Periplasm</location>
    </subcellularLocation>
</comment>
<dbReference type="SUPFAM" id="SSF49354">
    <property type="entry name" value="PapD-like"/>
    <property type="match status" value="1"/>
</dbReference>
<dbReference type="RefSeq" id="WP_021326365.1">
    <property type="nucleotide sequence ID" value="NZ_CAWOZU010000020.1"/>
</dbReference>
<dbReference type="PROSITE" id="PS00635">
    <property type="entry name" value="PILI_CHAPERONE"/>
    <property type="match status" value="1"/>
</dbReference>
<keyword evidence="5 6" id="KW-0143">Chaperone</keyword>
<accession>A0A7C9KE39</accession>
<sequence>MVGRNTQTKQIVTAVLSVLAMISLLLALPLRAEEGSLEGVYMDDMRVIYPESSRNGVISTFSNNSSNNYLIQSMVRELDSKTGLPVAVNAPFLVIPPLAKVNAHSRQVLKILRTGGDFPRDRESAFFLNVRLLPSEQQLSVSKEQGIGRVKIVMVLMIKMFYRPEGLPKEGVTGAVKQLRVSVKKDTVTLSNLSPFWITLQTLHVNAFAVPDKDLFRMVPPFGQQSWSLPAGNVSLGSKVTVSWRAINELGLNTDEESKSIVVSGSG</sequence>
<evidence type="ECO:0000256" key="4">
    <source>
        <dbReference type="ARBA" id="ARBA00022764"/>
    </source>
</evidence>
<dbReference type="Pfam" id="PF00345">
    <property type="entry name" value="PapD_N"/>
    <property type="match status" value="1"/>
</dbReference>
<dbReference type="InterPro" id="IPR016148">
    <property type="entry name" value="Pili_assmbl_chaperone_C"/>
</dbReference>
<dbReference type="Pfam" id="PF02753">
    <property type="entry name" value="PapD_C"/>
    <property type="match status" value="1"/>
</dbReference>
<keyword evidence="4" id="KW-0574">Periplasm</keyword>
<dbReference type="PANTHER" id="PTHR30251">
    <property type="entry name" value="PILUS ASSEMBLY CHAPERONE"/>
    <property type="match status" value="1"/>
</dbReference>
<dbReference type="InterPro" id="IPR018046">
    <property type="entry name" value="Pili_assmbl_chaperone_CS"/>
</dbReference>
<dbReference type="InterPro" id="IPR013783">
    <property type="entry name" value="Ig-like_fold"/>
</dbReference>
<evidence type="ECO:0000256" key="1">
    <source>
        <dbReference type="ARBA" id="ARBA00004418"/>
    </source>
</evidence>
<evidence type="ECO:0000256" key="2">
    <source>
        <dbReference type="ARBA" id="ARBA00007399"/>
    </source>
</evidence>
<gene>
    <name evidence="9" type="ORF">GEA64_15180</name>
</gene>
<dbReference type="InterPro" id="IPR016147">
    <property type="entry name" value="Pili_assmbl_chaperone_N"/>
</dbReference>
<dbReference type="Gene3D" id="2.60.40.10">
    <property type="entry name" value="Immunoglobulins"/>
    <property type="match status" value="2"/>
</dbReference>
<evidence type="ECO:0000313" key="10">
    <source>
        <dbReference type="Proteomes" id="UP000481739"/>
    </source>
</evidence>
<dbReference type="InterPro" id="IPR050643">
    <property type="entry name" value="Periplasmic_pilus_chap"/>
</dbReference>
<dbReference type="SUPFAM" id="SSF49584">
    <property type="entry name" value="Periplasmic chaperone C-domain"/>
    <property type="match status" value="1"/>
</dbReference>
<dbReference type="InterPro" id="IPR008962">
    <property type="entry name" value="PapD-like_sf"/>
</dbReference>
<dbReference type="GO" id="GO:0071555">
    <property type="term" value="P:cell wall organization"/>
    <property type="evidence" value="ECO:0007669"/>
    <property type="project" value="InterPro"/>
</dbReference>
<dbReference type="AlphaFoldDB" id="A0A7C9KE39"/>
<feature type="domain" description="Pili assembly chaperone N-terminal" evidence="7">
    <location>
        <begin position="40"/>
        <end position="167"/>
    </location>
</feature>
<name>A0A7C9KE39_9GAMM</name>
<proteinExistence type="inferred from homology"/>
<dbReference type="GO" id="GO:0030288">
    <property type="term" value="C:outer membrane-bounded periplasmic space"/>
    <property type="evidence" value="ECO:0007669"/>
    <property type="project" value="InterPro"/>
</dbReference>
<organism evidence="9 10">
    <name type="scientific">Photorhabdus khanii</name>
    <dbReference type="NCBI Taxonomy" id="1004150"/>
    <lineage>
        <taxon>Bacteria</taxon>
        <taxon>Pseudomonadati</taxon>
        <taxon>Pseudomonadota</taxon>
        <taxon>Gammaproteobacteria</taxon>
        <taxon>Enterobacterales</taxon>
        <taxon>Morganellaceae</taxon>
        <taxon>Photorhabdus</taxon>
    </lineage>
</organism>
<dbReference type="InterPro" id="IPR036316">
    <property type="entry name" value="Pili_assmbl_chap_C_dom_sf"/>
</dbReference>
<dbReference type="Proteomes" id="UP000481739">
    <property type="component" value="Unassembled WGS sequence"/>
</dbReference>
<dbReference type="PRINTS" id="PR00969">
    <property type="entry name" value="CHAPERONPILI"/>
</dbReference>
<evidence type="ECO:0000313" key="9">
    <source>
        <dbReference type="EMBL" id="MQL49221.1"/>
    </source>
</evidence>
<feature type="domain" description="Pili assembly chaperone C-terminal" evidence="8">
    <location>
        <begin position="191"/>
        <end position="252"/>
    </location>
</feature>
<evidence type="ECO:0000259" key="8">
    <source>
        <dbReference type="Pfam" id="PF02753"/>
    </source>
</evidence>
<dbReference type="PANTHER" id="PTHR30251:SF0">
    <property type="entry name" value="FIMBRIAL CHAPERONE PROTEIN ELFD-RELATED"/>
    <property type="match status" value="1"/>
</dbReference>
<evidence type="ECO:0000256" key="5">
    <source>
        <dbReference type="ARBA" id="ARBA00023186"/>
    </source>
</evidence>
<keyword evidence="3" id="KW-0732">Signal</keyword>
<reference evidence="9 10" key="1">
    <citation type="journal article" date="2019" name="Nature">
        <title>A new antibiotic selectively kills Gram-negative pathogens.</title>
        <authorList>
            <person name="Imai Y."/>
            <person name="Meyer K.J."/>
            <person name="Iinishi A."/>
            <person name="Favre-Godal Q."/>
            <person name="Green R."/>
            <person name="Manuse S."/>
            <person name="Caboni M."/>
            <person name="Mori M."/>
            <person name="Niles S."/>
            <person name="Ghiglieri M."/>
            <person name="Honrao C."/>
            <person name="Ma X."/>
            <person name="Guo J.J."/>
            <person name="Makriyannis A."/>
            <person name="Linares-Otoya L."/>
            <person name="Boehringer N."/>
            <person name="Wuisan Z.G."/>
            <person name="Kaur H."/>
            <person name="Wu R."/>
            <person name="Mateus A."/>
            <person name="Typas A."/>
            <person name="Savitski M.M."/>
            <person name="Espinoza J.L."/>
            <person name="O'Rourke A."/>
            <person name="Nelson K.E."/>
            <person name="Hiller S."/>
            <person name="Noinaj N."/>
            <person name="Schaeberle T.F."/>
            <person name="D'Onofrio A."/>
            <person name="Lewis K."/>
        </authorList>
    </citation>
    <scope>NUCLEOTIDE SEQUENCE [LARGE SCALE GENOMIC DNA]</scope>
    <source>
        <strain evidence="9 10">HGB 1456</strain>
    </source>
</reference>